<evidence type="ECO:0000256" key="1">
    <source>
        <dbReference type="SAM" id="SignalP"/>
    </source>
</evidence>
<dbReference type="AlphaFoldDB" id="A0A182TYR5"/>
<feature type="chain" id="PRO_5008137478" evidence="1">
    <location>
        <begin position="25"/>
        <end position="126"/>
    </location>
</feature>
<evidence type="ECO:0000313" key="2">
    <source>
        <dbReference type="EnsemblMetazoa" id="AMEC010756-PA"/>
    </source>
</evidence>
<keyword evidence="3" id="KW-1185">Reference proteome</keyword>
<feature type="signal peptide" evidence="1">
    <location>
        <begin position="1"/>
        <end position="24"/>
    </location>
</feature>
<sequence>MEVNKRCLWLFAFQLFWFLCLVESYPEGVNFYKDWLRNKNEDDVERMIAEDQFEAPKLYMMLAKDNLDAPLTDDVEQTKEATRFYFPRITPKRSPGAILSWAIPAANRVRVISTNYRPPGINRPAA</sequence>
<protein>
    <submittedName>
        <fullName evidence="2">Uncharacterized protein</fullName>
    </submittedName>
</protein>
<dbReference type="Proteomes" id="UP000075902">
    <property type="component" value="Unassembled WGS sequence"/>
</dbReference>
<name>A0A182TYR5_9DIPT</name>
<reference evidence="3" key="1">
    <citation type="submission" date="2014-01" db="EMBL/GenBank/DDBJ databases">
        <title>The Genome Sequence of Anopheles melas CM1001059_A (V2).</title>
        <authorList>
            <consortium name="The Broad Institute Genomics Platform"/>
            <person name="Neafsey D.E."/>
            <person name="Besansky N."/>
            <person name="Howell P."/>
            <person name="Walton C."/>
            <person name="Young S.K."/>
            <person name="Zeng Q."/>
            <person name="Gargeya S."/>
            <person name="Fitzgerald M."/>
            <person name="Haas B."/>
            <person name="Abouelleil A."/>
            <person name="Allen A.W."/>
            <person name="Alvarado L."/>
            <person name="Arachchi H.M."/>
            <person name="Berlin A.M."/>
            <person name="Chapman S.B."/>
            <person name="Gainer-Dewar J."/>
            <person name="Goldberg J."/>
            <person name="Griggs A."/>
            <person name="Gujja S."/>
            <person name="Hansen M."/>
            <person name="Howarth C."/>
            <person name="Imamovic A."/>
            <person name="Ireland A."/>
            <person name="Larimer J."/>
            <person name="McCowan C."/>
            <person name="Murphy C."/>
            <person name="Pearson M."/>
            <person name="Poon T.W."/>
            <person name="Priest M."/>
            <person name="Roberts A."/>
            <person name="Saif S."/>
            <person name="Shea T."/>
            <person name="Sisk P."/>
            <person name="Sykes S."/>
            <person name="Wortman J."/>
            <person name="Nusbaum C."/>
            <person name="Birren B."/>
        </authorList>
    </citation>
    <scope>NUCLEOTIDE SEQUENCE [LARGE SCALE GENOMIC DNA]</scope>
    <source>
        <strain evidence="3">CM1001059</strain>
    </source>
</reference>
<accession>A0A182TYR5</accession>
<organism evidence="2 3">
    <name type="scientific">Anopheles melas</name>
    <dbReference type="NCBI Taxonomy" id="34690"/>
    <lineage>
        <taxon>Eukaryota</taxon>
        <taxon>Metazoa</taxon>
        <taxon>Ecdysozoa</taxon>
        <taxon>Arthropoda</taxon>
        <taxon>Hexapoda</taxon>
        <taxon>Insecta</taxon>
        <taxon>Pterygota</taxon>
        <taxon>Neoptera</taxon>
        <taxon>Endopterygota</taxon>
        <taxon>Diptera</taxon>
        <taxon>Nematocera</taxon>
        <taxon>Culicoidea</taxon>
        <taxon>Culicidae</taxon>
        <taxon>Anophelinae</taxon>
        <taxon>Anopheles</taxon>
    </lineage>
</organism>
<dbReference type="VEuPathDB" id="VectorBase:AMEC010756"/>
<keyword evidence="1" id="KW-0732">Signal</keyword>
<reference evidence="2" key="2">
    <citation type="submission" date="2020-05" db="UniProtKB">
        <authorList>
            <consortium name="EnsemblMetazoa"/>
        </authorList>
    </citation>
    <scope>IDENTIFICATION</scope>
    <source>
        <strain evidence="2">CM1001059</strain>
    </source>
</reference>
<evidence type="ECO:0000313" key="3">
    <source>
        <dbReference type="Proteomes" id="UP000075902"/>
    </source>
</evidence>
<dbReference type="EnsemblMetazoa" id="AMEC010756-RA">
    <property type="protein sequence ID" value="AMEC010756-PA"/>
    <property type="gene ID" value="AMEC010756"/>
</dbReference>
<proteinExistence type="predicted"/>